<evidence type="ECO:0000256" key="5">
    <source>
        <dbReference type="ARBA" id="ARBA00023480"/>
    </source>
</evidence>
<gene>
    <name evidence="6" type="ORF">PSACC_00096</name>
</gene>
<dbReference type="PANTHER" id="PTHR31661:SF1">
    <property type="entry name" value="CDAN1-INTERACTING NUCLEASE 1"/>
    <property type="match status" value="1"/>
</dbReference>
<evidence type="ECO:0000256" key="3">
    <source>
        <dbReference type="ARBA" id="ARBA00022490"/>
    </source>
</evidence>
<organism evidence="6 7">
    <name type="scientific">Paramicrosporidium saccamoebae</name>
    <dbReference type="NCBI Taxonomy" id="1246581"/>
    <lineage>
        <taxon>Eukaryota</taxon>
        <taxon>Fungi</taxon>
        <taxon>Fungi incertae sedis</taxon>
        <taxon>Cryptomycota</taxon>
        <taxon>Cryptomycota incertae sedis</taxon>
        <taxon>Paramicrosporidium</taxon>
    </lineage>
</organism>
<dbReference type="GO" id="GO:0005737">
    <property type="term" value="C:cytoplasm"/>
    <property type="evidence" value="ECO:0007669"/>
    <property type="project" value="UniProtKB-SubCell"/>
</dbReference>
<dbReference type="OrthoDB" id="1272at2759"/>
<keyword evidence="3" id="KW-0963">Cytoplasm</keyword>
<evidence type="ECO:0000256" key="2">
    <source>
        <dbReference type="ARBA" id="ARBA00004496"/>
    </source>
</evidence>
<keyword evidence="7" id="KW-1185">Reference proteome</keyword>
<dbReference type="Pfam" id="PF14811">
    <property type="entry name" value="TPD"/>
    <property type="match status" value="1"/>
</dbReference>
<evidence type="ECO:0000256" key="1">
    <source>
        <dbReference type="ARBA" id="ARBA00004123"/>
    </source>
</evidence>
<evidence type="ECO:0000256" key="4">
    <source>
        <dbReference type="ARBA" id="ARBA00023242"/>
    </source>
</evidence>
<dbReference type="EMBL" id="MTSL01000008">
    <property type="protein sequence ID" value="PJF20097.1"/>
    <property type="molecule type" value="Genomic_DNA"/>
</dbReference>
<reference evidence="6 7" key="1">
    <citation type="submission" date="2016-10" db="EMBL/GenBank/DDBJ databases">
        <title>The genome of Paramicrosporidium saccamoebae is the missing link in understanding Cryptomycota and Microsporidia evolution.</title>
        <authorList>
            <person name="Quandt C.A."/>
            <person name="Beaudet D."/>
            <person name="Corsaro D."/>
            <person name="Michel R."/>
            <person name="Corradi N."/>
            <person name="James T."/>
        </authorList>
    </citation>
    <scope>NUCLEOTIDE SEQUENCE [LARGE SCALE GENOMIC DNA]</scope>
    <source>
        <strain evidence="6 7">KSL3</strain>
    </source>
</reference>
<dbReference type="Proteomes" id="UP000240830">
    <property type="component" value="Unassembled WGS sequence"/>
</dbReference>
<keyword evidence="4" id="KW-0539">Nucleus</keyword>
<protein>
    <recommendedName>
        <fullName evidence="5">CDAN1-interacting nuclease 1</fullName>
    </recommendedName>
</protein>
<dbReference type="AlphaFoldDB" id="A0A2H9TQT1"/>
<dbReference type="GO" id="GO:0005634">
    <property type="term" value="C:nucleus"/>
    <property type="evidence" value="ECO:0007669"/>
    <property type="project" value="UniProtKB-SubCell"/>
</dbReference>
<comment type="subcellular location">
    <subcellularLocation>
        <location evidence="2">Cytoplasm</location>
    </subcellularLocation>
    <subcellularLocation>
        <location evidence="1">Nucleus</location>
    </subcellularLocation>
</comment>
<evidence type="ECO:0000313" key="6">
    <source>
        <dbReference type="EMBL" id="PJF20097.1"/>
    </source>
</evidence>
<dbReference type="STRING" id="1246581.A0A2H9TQT1"/>
<sequence>MKQSLYEEICHRLITEEPASLATEYCNVTNLKTIEGVNLRQIQSIGRRRIWKFEGLKIPPAELLERFLVRWNDEGSVDVIEKMTKELHLVPPCYLARVIVRAFVESLACKVQSITCDLDDLELAESKPAVKRPSHSKWYRDPTLITHEGLRLNVQHCHSVDTHYSPAMDAFRNSIGKEYEDRLNAYLDRLGIAYLDEPGMRRMGYARTPDAVLLEPIAVDGLVVKWIESKAWFGDPPSHATYLRDQYWPYYNRFGPGLVIYWFGFVDEAVEGHHQKGVAVLGDFPEDSRITRIESPMMDLALTHRPKECDTEE</sequence>
<accession>A0A2H9TQT1</accession>
<proteinExistence type="predicted"/>
<name>A0A2H9TQT1_9FUNG</name>
<comment type="caution">
    <text evidence="6">The sequence shown here is derived from an EMBL/GenBank/DDBJ whole genome shotgun (WGS) entry which is preliminary data.</text>
</comment>
<dbReference type="PANTHER" id="PTHR31661">
    <property type="entry name" value="SIMILAR TO CDNA SEQUENCE BC052040"/>
    <property type="match status" value="1"/>
</dbReference>
<dbReference type="InterPro" id="IPR029404">
    <property type="entry name" value="CDIN1"/>
</dbReference>
<evidence type="ECO:0000313" key="7">
    <source>
        <dbReference type="Proteomes" id="UP000240830"/>
    </source>
</evidence>